<dbReference type="AlphaFoldDB" id="A0A437MLX3"/>
<keyword evidence="2" id="KW-1185">Reference proteome</keyword>
<dbReference type="RefSeq" id="WP_127785136.1">
    <property type="nucleotide sequence ID" value="NZ_SACL01000001.1"/>
</dbReference>
<dbReference type="Gene3D" id="3.40.50.150">
    <property type="entry name" value="Vaccinia Virus protein VP39"/>
    <property type="match status" value="1"/>
</dbReference>
<evidence type="ECO:0008006" key="3">
    <source>
        <dbReference type="Google" id="ProtNLM"/>
    </source>
</evidence>
<organism evidence="1 2">
    <name type="scientific">Rhodovarius crocodyli</name>
    <dbReference type="NCBI Taxonomy" id="1979269"/>
    <lineage>
        <taxon>Bacteria</taxon>
        <taxon>Pseudomonadati</taxon>
        <taxon>Pseudomonadota</taxon>
        <taxon>Alphaproteobacteria</taxon>
        <taxon>Acetobacterales</taxon>
        <taxon>Roseomonadaceae</taxon>
        <taxon>Rhodovarius</taxon>
    </lineage>
</organism>
<dbReference type="InterPro" id="IPR029063">
    <property type="entry name" value="SAM-dependent_MTases_sf"/>
</dbReference>
<dbReference type="SUPFAM" id="SSF53335">
    <property type="entry name" value="S-adenosyl-L-methionine-dependent methyltransferases"/>
    <property type="match status" value="1"/>
</dbReference>
<sequence>MTLPIDARRYFGLEQPARIRAQLDIHLSEHCFAPTPEEPEADWLASVATPAFRILARTGPRRSFLSIGTGCGLGAVEILGAEQVAVTDIFEDIVQAAALNFVANLAPGVTVPLTARTGDLVAPLADSGLRFDLVYENLPNTPVADAGQLARGQTVAGFLAPRAEEVPPLLKDRLLVLHYLALRQVRPLLNPGGAVLSTIGARIPLDSFAALAEAAGYRGRLLTYGWKKQAAPEEYIPGYIAMEREGLGPFHFYRADTLRAAFAGLAPEEAGAAALAIEQDLKPHSLTATEALAAHRAGEAVGHAVVALLSEAA</sequence>
<accession>A0A437MLX3</accession>
<gene>
    <name evidence="1" type="ORF">EOD42_00685</name>
</gene>
<dbReference type="CDD" id="cd02440">
    <property type="entry name" value="AdoMet_MTases"/>
    <property type="match status" value="1"/>
</dbReference>
<evidence type="ECO:0000313" key="1">
    <source>
        <dbReference type="EMBL" id="RVT98664.1"/>
    </source>
</evidence>
<dbReference type="EMBL" id="SACL01000001">
    <property type="protein sequence ID" value="RVT98664.1"/>
    <property type="molecule type" value="Genomic_DNA"/>
</dbReference>
<name>A0A437MLX3_9PROT</name>
<dbReference type="Proteomes" id="UP000282957">
    <property type="component" value="Unassembled WGS sequence"/>
</dbReference>
<reference evidence="1 2" key="1">
    <citation type="submission" date="2019-01" db="EMBL/GenBank/DDBJ databases">
        <authorList>
            <person name="Chen W.-M."/>
        </authorList>
    </citation>
    <scope>NUCLEOTIDE SEQUENCE [LARGE SCALE GENOMIC DNA]</scope>
    <source>
        <strain evidence="1 2">CCP-6</strain>
    </source>
</reference>
<dbReference type="OrthoDB" id="7107978at2"/>
<comment type="caution">
    <text evidence="1">The sequence shown here is derived from an EMBL/GenBank/DDBJ whole genome shotgun (WGS) entry which is preliminary data.</text>
</comment>
<proteinExistence type="predicted"/>
<evidence type="ECO:0000313" key="2">
    <source>
        <dbReference type="Proteomes" id="UP000282957"/>
    </source>
</evidence>
<protein>
    <recommendedName>
        <fullName evidence="3">Class I SAM-dependent methyltransferase</fullName>
    </recommendedName>
</protein>